<proteinExistence type="predicted"/>
<dbReference type="AlphaFoldDB" id="A0A9N8MI47"/>
<evidence type="ECO:0000313" key="2">
    <source>
        <dbReference type="EMBL" id="CAD7808634.1"/>
    </source>
</evidence>
<organism evidence="2 3">
    <name type="scientific">Chryseobacterium aquaeductus</name>
    <dbReference type="NCBI Taxonomy" id="2675056"/>
    <lineage>
        <taxon>Bacteria</taxon>
        <taxon>Pseudomonadati</taxon>
        <taxon>Bacteroidota</taxon>
        <taxon>Flavobacteriia</taxon>
        <taxon>Flavobacteriales</taxon>
        <taxon>Weeksellaceae</taxon>
        <taxon>Chryseobacterium group</taxon>
        <taxon>Chryseobacterium</taxon>
    </lineage>
</organism>
<dbReference type="Pfam" id="PF20545">
    <property type="entry name" value="DUF6759"/>
    <property type="match status" value="1"/>
</dbReference>
<dbReference type="EMBL" id="CAJIMS010000001">
    <property type="protein sequence ID" value="CAD7808634.1"/>
    <property type="molecule type" value="Genomic_DNA"/>
</dbReference>
<sequence>MRKLLTCFGIILLLGHCNTTHNNYPTASSSTSDKEYHEVMKTYKFETAEVLNYLLNDVSPENPKTAITIENTSRCNIVITVSGGNSYYKKIPIAVGKIGSVMIPKNQTYRLSGMVCKSSYQTSKYITNAYSVKLSD</sequence>
<gene>
    <name evidence="2" type="ORF">CHRY9390_01863</name>
</gene>
<protein>
    <recommendedName>
        <fullName evidence="1">DUF6759 domain-containing protein</fullName>
    </recommendedName>
</protein>
<dbReference type="Proteomes" id="UP000662618">
    <property type="component" value="Unassembled WGS sequence"/>
</dbReference>
<comment type="caution">
    <text evidence="2">The sequence shown here is derived from an EMBL/GenBank/DDBJ whole genome shotgun (WGS) entry which is preliminary data.</text>
</comment>
<keyword evidence="3" id="KW-1185">Reference proteome</keyword>
<name>A0A9N8MI47_9FLAO</name>
<evidence type="ECO:0000259" key="1">
    <source>
        <dbReference type="Pfam" id="PF20545"/>
    </source>
</evidence>
<dbReference type="InterPro" id="IPR046647">
    <property type="entry name" value="DUF6759"/>
</dbReference>
<accession>A0A9N8MI47</accession>
<feature type="domain" description="DUF6759" evidence="1">
    <location>
        <begin position="45"/>
        <end position="135"/>
    </location>
</feature>
<evidence type="ECO:0000313" key="3">
    <source>
        <dbReference type="Proteomes" id="UP000662618"/>
    </source>
</evidence>
<dbReference type="RefSeq" id="WP_162088219.1">
    <property type="nucleotide sequence ID" value="NZ_CAJIMS010000001.1"/>
</dbReference>
<reference evidence="2" key="1">
    <citation type="submission" date="2020-12" db="EMBL/GenBank/DDBJ databases">
        <authorList>
            <person name="Rodrigo-Torres L."/>
            <person name="Arahal R. D."/>
            <person name="Lucena T."/>
        </authorList>
    </citation>
    <scope>NUCLEOTIDE SEQUENCE</scope>
    <source>
        <strain evidence="2">CECT 9390</strain>
    </source>
</reference>